<gene>
    <name evidence="6" type="ORF">BN580_00900</name>
    <name evidence="7" type="ORF">MR241_03855</name>
</gene>
<evidence type="ECO:0000313" key="6">
    <source>
        <dbReference type="EMBL" id="CDC71691.1"/>
    </source>
</evidence>
<feature type="active site" description="Schiff-base intermediate with substrate" evidence="4">
    <location>
        <position position="165"/>
    </location>
</feature>
<dbReference type="PANTHER" id="PTHR42849:SF1">
    <property type="entry name" value="N-ACETYLNEURAMINATE LYASE"/>
    <property type="match status" value="1"/>
</dbReference>
<organism evidence="6 8">
    <name type="scientific">Candidatus Colimorpha enterica</name>
    <dbReference type="NCBI Taxonomy" id="3083063"/>
    <lineage>
        <taxon>Bacteria</taxon>
        <taxon>Pseudomonadati</taxon>
        <taxon>Bacteroidota</taxon>
        <taxon>Bacteroidia</taxon>
        <taxon>Bacteroidales</taxon>
        <taxon>Candidatus Colimorpha</taxon>
    </lineage>
</organism>
<evidence type="ECO:0000256" key="3">
    <source>
        <dbReference type="PIRNR" id="PIRNR001365"/>
    </source>
</evidence>
<keyword evidence="1 3" id="KW-0456">Lyase</keyword>
<proteinExistence type="inferred from homology"/>
<evidence type="ECO:0000256" key="4">
    <source>
        <dbReference type="PIRSR" id="PIRSR001365-1"/>
    </source>
</evidence>
<dbReference type="SUPFAM" id="SSF51569">
    <property type="entry name" value="Aldolase"/>
    <property type="match status" value="1"/>
</dbReference>
<evidence type="ECO:0000313" key="8">
    <source>
        <dbReference type="Proteomes" id="UP000017938"/>
    </source>
</evidence>
<feature type="active site" description="Proton donor/acceptor" evidence="4">
    <location>
        <position position="137"/>
    </location>
</feature>
<accession>R6TUV9</accession>
<dbReference type="PROSITE" id="PS00666">
    <property type="entry name" value="DHDPS_2"/>
    <property type="match status" value="1"/>
</dbReference>
<dbReference type="Pfam" id="PF00701">
    <property type="entry name" value="DHDPS"/>
    <property type="match status" value="1"/>
</dbReference>
<evidence type="ECO:0000256" key="5">
    <source>
        <dbReference type="PIRSR" id="PIRSR001365-2"/>
    </source>
</evidence>
<dbReference type="Gene3D" id="3.20.20.70">
    <property type="entry name" value="Aldolase class I"/>
    <property type="match status" value="1"/>
</dbReference>
<protein>
    <submittedName>
        <fullName evidence="6">N-acetylneuraminate lyase</fullName>
        <ecNumber evidence="7">4.1.3.3</ecNumber>
    </submittedName>
</protein>
<dbReference type="Proteomes" id="UP000017938">
    <property type="component" value="Unassembled WGS sequence"/>
</dbReference>
<dbReference type="PIRSF" id="PIRSF001365">
    <property type="entry name" value="DHDPS"/>
    <property type="match status" value="1"/>
</dbReference>
<evidence type="ECO:0000256" key="1">
    <source>
        <dbReference type="ARBA" id="ARBA00023239"/>
    </source>
</evidence>
<sequence length="292" mass="32551">MKEKTFTGIFPALLTPFDGNGNVNRKALAELVRYNIGKGVSGFYVGGSTAEAFLLTDGERNTVYETVAEAAGGKVTLIAHVGTISTDAAIRFAKTAQSLGYDAISAISPFYYKFSFEQIKKHYYTIVDSVDMPMLIYNFPNFSGVNLTVPQVSEFFCDSRFIGIKHTSNDFFALEEFKKNFPDRLVYNGFDEMFLSGISMGADGGIGSTYNFMAEKYIDIMRLYHAGDMAGALEVQREANRILTILCKYGIMETEKEILCQLGFDFGKARMPFSELDDAVKAELKREITDRL</sequence>
<dbReference type="PANTHER" id="PTHR42849">
    <property type="entry name" value="N-ACETYLNEURAMINATE LYASE"/>
    <property type="match status" value="1"/>
</dbReference>
<dbReference type="STRING" id="1263015.BN580_00900"/>
<dbReference type="NCBIfam" id="NF003164">
    <property type="entry name" value="PRK04147.1"/>
    <property type="match status" value="1"/>
</dbReference>
<feature type="binding site" evidence="5">
    <location>
        <position position="49"/>
    </location>
    <ligand>
        <name>pyruvate</name>
        <dbReference type="ChEBI" id="CHEBI:15361"/>
    </ligand>
</feature>
<dbReference type="EMBL" id="CBFW010000080">
    <property type="protein sequence ID" value="CDC71691.1"/>
    <property type="molecule type" value="Genomic_DNA"/>
</dbReference>
<dbReference type="GO" id="GO:0008747">
    <property type="term" value="F:N-acetylneuraminate lyase activity"/>
    <property type="evidence" value="ECO:0007669"/>
    <property type="project" value="UniProtKB-EC"/>
</dbReference>
<comment type="similarity">
    <text evidence="3">Belongs to the DapA family.</text>
</comment>
<dbReference type="PRINTS" id="PR00146">
    <property type="entry name" value="DHPICSNTHASE"/>
</dbReference>
<dbReference type="InterPro" id="IPR020625">
    <property type="entry name" value="Schiff_base-form_aldolases_AS"/>
</dbReference>
<dbReference type="EC" id="4.1.3.3" evidence="7"/>
<evidence type="ECO:0000313" key="7">
    <source>
        <dbReference type="EMBL" id="MCI5755409.1"/>
    </source>
</evidence>
<evidence type="ECO:0000313" key="9">
    <source>
        <dbReference type="Proteomes" id="UP001139365"/>
    </source>
</evidence>
<evidence type="ECO:0000256" key="2">
    <source>
        <dbReference type="ARBA" id="ARBA00023270"/>
    </source>
</evidence>
<dbReference type="InterPro" id="IPR013785">
    <property type="entry name" value="Aldolase_TIM"/>
</dbReference>
<dbReference type="Proteomes" id="UP001139365">
    <property type="component" value="Unassembled WGS sequence"/>
</dbReference>
<dbReference type="GO" id="GO:0005829">
    <property type="term" value="C:cytosol"/>
    <property type="evidence" value="ECO:0007669"/>
    <property type="project" value="TreeGrafter"/>
</dbReference>
<reference evidence="7 9" key="2">
    <citation type="submission" date="2022-03" db="EMBL/GenBank/DDBJ databases">
        <title>Metagenome-assembled genomes from swine fecal metagenomes.</title>
        <authorList>
            <person name="Holman D.B."/>
            <person name="Kommadath A."/>
        </authorList>
    </citation>
    <scope>NUCLEOTIDE SEQUENCE [LARGE SCALE GENOMIC DNA]</scope>
    <source>
        <strain evidence="7">SUG147</strain>
    </source>
</reference>
<comment type="caution">
    <text evidence="6">The sequence shown here is derived from an EMBL/GenBank/DDBJ whole genome shotgun (WGS) entry which is preliminary data.</text>
</comment>
<name>R6TUV9_9BACT</name>
<dbReference type="GO" id="GO:0019262">
    <property type="term" value="P:N-acetylneuraminate catabolic process"/>
    <property type="evidence" value="ECO:0007669"/>
    <property type="project" value="TreeGrafter"/>
</dbReference>
<reference evidence="6" key="1">
    <citation type="submission" date="2012-11" db="EMBL/GenBank/DDBJ databases">
        <title>Dependencies among metagenomic species, viruses, plasmids and units of genetic variation.</title>
        <authorList>
            <person name="Nielsen H.B."/>
            <person name="Almeida M."/>
            <person name="Juncker A.S."/>
            <person name="Rasmussen S."/>
            <person name="Li J."/>
            <person name="Sunagawa S."/>
            <person name="Plichta D."/>
            <person name="Gautier L."/>
            <person name="Le Chatelier E."/>
            <person name="Peletier E."/>
            <person name="Bonde I."/>
            <person name="Nielsen T."/>
            <person name="Manichanh C."/>
            <person name="Arumugam M."/>
            <person name="Batto J."/>
            <person name="Santos M.B.Q.D."/>
            <person name="Blom N."/>
            <person name="Borruel N."/>
            <person name="Burgdorf K.S."/>
            <person name="Boumezbeur F."/>
            <person name="Casellas F."/>
            <person name="Dore J."/>
            <person name="Guarner F."/>
            <person name="Hansen T."/>
            <person name="Hildebrand F."/>
            <person name="Kaas R.S."/>
            <person name="Kennedy S."/>
            <person name="Kristiansen K."/>
            <person name="Kultima J.R."/>
            <person name="Leonard P."/>
            <person name="Levenez F."/>
            <person name="Lund O."/>
            <person name="Moumen B."/>
            <person name="Le Paslier D."/>
            <person name="Pons N."/>
            <person name="Pedersen O."/>
            <person name="Prifti E."/>
            <person name="Qin J."/>
            <person name="Raes J."/>
            <person name="Tap J."/>
            <person name="Tims S."/>
            <person name="Ussery D.W."/>
            <person name="Yamada T."/>
            <person name="MetaHit consortium"/>
            <person name="Renault P."/>
            <person name="Sicheritz-Ponten T."/>
            <person name="Bork P."/>
            <person name="Wang J."/>
            <person name="Brunak S."/>
            <person name="Ehrlich S.D."/>
        </authorList>
    </citation>
    <scope>NUCLEOTIDE SEQUENCE [LARGE SCALE GENOMIC DNA]</scope>
</reference>
<feature type="binding site" evidence="5">
    <location>
        <position position="206"/>
    </location>
    <ligand>
        <name>pyruvate</name>
        <dbReference type="ChEBI" id="CHEBI:15361"/>
    </ligand>
</feature>
<keyword evidence="2" id="KW-0704">Schiff base</keyword>
<dbReference type="SMART" id="SM01130">
    <property type="entry name" value="DHDPS"/>
    <property type="match status" value="1"/>
</dbReference>
<dbReference type="AlphaFoldDB" id="R6TUV9"/>
<dbReference type="EMBL" id="JALEMU010000061">
    <property type="protein sequence ID" value="MCI5755409.1"/>
    <property type="molecule type" value="Genomic_DNA"/>
</dbReference>
<dbReference type="InterPro" id="IPR002220">
    <property type="entry name" value="DapA-like"/>
</dbReference>